<dbReference type="EMBL" id="CM000766">
    <property type="protein sequence ID" value="OQU80502.1"/>
    <property type="molecule type" value="Genomic_DNA"/>
</dbReference>
<evidence type="ECO:0000313" key="3">
    <source>
        <dbReference type="Proteomes" id="UP000000768"/>
    </source>
</evidence>
<protein>
    <submittedName>
        <fullName evidence="2">Uncharacterized protein</fullName>
    </submittedName>
</protein>
<organism evidence="2 3">
    <name type="scientific">Sorghum bicolor</name>
    <name type="common">Sorghum</name>
    <name type="synonym">Sorghum vulgare</name>
    <dbReference type="NCBI Taxonomy" id="4558"/>
    <lineage>
        <taxon>Eukaryota</taxon>
        <taxon>Viridiplantae</taxon>
        <taxon>Streptophyta</taxon>
        <taxon>Embryophyta</taxon>
        <taxon>Tracheophyta</taxon>
        <taxon>Spermatophyta</taxon>
        <taxon>Magnoliopsida</taxon>
        <taxon>Liliopsida</taxon>
        <taxon>Poales</taxon>
        <taxon>Poaceae</taxon>
        <taxon>PACMAD clade</taxon>
        <taxon>Panicoideae</taxon>
        <taxon>Andropogonodae</taxon>
        <taxon>Andropogoneae</taxon>
        <taxon>Sorghinae</taxon>
        <taxon>Sorghum</taxon>
    </lineage>
</organism>
<accession>A0A1Z5R9Q2</accession>
<dbReference type="AlphaFoldDB" id="A0A1Z5R9Q2"/>
<feature type="compositionally biased region" description="Basic and acidic residues" evidence="1">
    <location>
        <begin position="94"/>
        <end position="115"/>
    </location>
</feature>
<dbReference type="Gramene" id="OQU80502">
    <property type="protein sequence ID" value="OQU80502"/>
    <property type="gene ID" value="SORBI_3007G135201"/>
</dbReference>
<evidence type="ECO:0000313" key="2">
    <source>
        <dbReference type="EMBL" id="OQU80502.1"/>
    </source>
</evidence>
<name>A0A1Z5R9Q2_SORBI</name>
<reference evidence="2 3" key="1">
    <citation type="journal article" date="2009" name="Nature">
        <title>The Sorghum bicolor genome and the diversification of grasses.</title>
        <authorList>
            <person name="Paterson A.H."/>
            <person name="Bowers J.E."/>
            <person name="Bruggmann R."/>
            <person name="Dubchak I."/>
            <person name="Grimwood J."/>
            <person name="Gundlach H."/>
            <person name="Haberer G."/>
            <person name="Hellsten U."/>
            <person name="Mitros T."/>
            <person name="Poliakov A."/>
            <person name="Schmutz J."/>
            <person name="Spannagl M."/>
            <person name="Tang H."/>
            <person name="Wang X."/>
            <person name="Wicker T."/>
            <person name="Bharti A.K."/>
            <person name="Chapman J."/>
            <person name="Feltus F.A."/>
            <person name="Gowik U."/>
            <person name="Grigoriev I.V."/>
            <person name="Lyons E."/>
            <person name="Maher C.A."/>
            <person name="Martis M."/>
            <person name="Narechania A."/>
            <person name="Otillar R.P."/>
            <person name="Penning B.W."/>
            <person name="Salamov A.A."/>
            <person name="Wang Y."/>
            <person name="Zhang L."/>
            <person name="Carpita N.C."/>
            <person name="Freeling M."/>
            <person name="Gingle A.R."/>
            <person name="Hash C.T."/>
            <person name="Keller B."/>
            <person name="Klein P."/>
            <person name="Kresovich S."/>
            <person name="McCann M.C."/>
            <person name="Ming R."/>
            <person name="Peterson D.G."/>
            <person name="Mehboob-ur-Rahman"/>
            <person name="Ware D."/>
            <person name="Westhoff P."/>
            <person name="Mayer K.F."/>
            <person name="Messing J."/>
            <person name="Rokhsar D.S."/>
        </authorList>
    </citation>
    <scope>NUCLEOTIDE SEQUENCE [LARGE SCALE GENOMIC DNA]</scope>
    <source>
        <strain evidence="3">cv. BTx623</strain>
    </source>
</reference>
<reference evidence="3" key="2">
    <citation type="journal article" date="2018" name="Plant J.">
        <title>The Sorghum bicolor reference genome: improved assembly, gene annotations, a transcriptome atlas, and signatures of genome organization.</title>
        <authorList>
            <person name="McCormick R.F."/>
            <person name="Truong S.K."/>
            <person name="Sreedasyam A."/>
            <person name="Jenkins J."/>
            <person name="Shu S."/>
            <person name="Sims D."/>
            <person name="Kennedy M."/>
            <person name="Amirebrahimi M."/>
            <person name="Weers B.D."/>
            <person name="McKinley B."/>
            <person name="Mattison A."/>
            <person name="Morishige D.T."/>
            <person name="Grimwood J."/>
            <person name="Schmutz J."/>
            <person name="Mullet J.E."/>
        </authorList>
    </citation>
    <scope>NUCLEOTIDE SEQUENCE [LARGE SCALE GENOMIC DNA]</scope>
    <source>
        <strain evidence="3">cv. BTx623</strain>
    </source>
</reference>
<keyword evidence="3" id="KW-1185">Reference proteome</keyword>
<dbReference type="Proteomes" id="UP000000768">
    <property type="component" value="Chromosome 7"/>
</dbReference>
<dbReference type="InParanoid" id="A0A1Z5R9Q2"/>
<proteinExistence type="predicted"/>
<feature type="region of interest" description="Disordered" evidence="1">
    <location>
        <begin position="90"/>
        <end position="117"/>
    </location>
</feature>
<gene>
    <name evidence="2" type="ORF">SORBI_3007G135201</name>
</gene>
<evidence type="ECO:0000256" key="1">
    <source>
        <dbReference type="SAM" id="MobiDB-lite"/>
    </source>
</evidence>
<sequence length="137" mass="14900">MATTSVMGLPFCGHRVHLTMVLVVRSLSFSQLLSCSMSPLSSLATYRSFSPPLRASCKALRFPSLGKKEKRPSPSSHWVGGEGFSGLIRSPMRRAREASHGSPVHVKDVIHHGEPSCDGTKASLRSVPLFLISRSQQ</sequence>